<name>A0A151Z748_TIELA</name>
<comment type="similarity">
    <text evidence="2">Belongs to the NAD(P)-dependent epimerase/dehydratase family. Dihydroflavonol-4-reductase subfamily.</text>
</comment>
<dbReference type="OMA" id="KNEECWA"/>
<dbReference type="InterPro" id="IPR036291">
    <property type="entry name" value="NAD(P)-bd_dom_sf"/>
</dbReference>
<keyword evidence="5" id="KW-1185">Reference proteome</keyword>
<dbReference type="PANTHER" id="PTHR10366:SF564">
    <property type="entry name" value="STEROL-4-ALPHA-CARBOXYLATE 3-DEHYDROGENASE, DECARBOXYLATING"/>
    <property type="match status" value="1"/>
</dbReference>
<dbReference type="EMBL" id="LODT01000039">
    <property type="protein sequence ID" value="KYQ89786.1"/>
    <property type="molecule type" value="Genomic_DNA"/>
</dbReference>
<dbReference type="STRING" id="361077.A0A151Z748"/>
<gene>
    <name evidence="4" type="ORF">DLAC_09754</name>
</gene>
<evidence type="ECO:0000259" key="3">
    <source>
        <dbReference type="Pfam" id="PF01370"/>
    </source>
</evidence>
<dbReference type="FunCoup" id="A0A151Z748">
    <property type="interactions" value="80"/>
</dbReference>
<evidence type="ECO:0000256" key="1">
    <source>
        <dbReference type="ARBA" id="ARBA00023002"/>
    </source>
</evidence>
<keyword evidence="1" id="KW-0560">Oxidoreductase</keyword>
<dbReference type="GO" id="GO:0016616">
    <property type="term" value="F:oxidoreductase activity, acting on the CH-OH group of donors, NAD or NADP as acceptor"/>
    <property type="evidence" value="ECO:0007669"/>
    <property type="project" value="TreeGrafter"/>
</dbReference>
<dbReference type="InterPro" id="IPR050425">
    <property type="entry name" value="NAD(P)_dehydrat-like"/>
</dbReference>
<dbReference type="SUPFAM" id="SSF51735">
    <property type="entry name" value="NAD(P)-binding Rossmann-fold domains"/>
    <property type="match status" value="1"/>
</dbReference>
<dbReference type="InterPro" id="IPR001509">
    <property type="entry name" value="Epimerase_deHydtase"/>
</dbReference>
<dbReference type="PANTHER" id="PTHR10366">
    <property type="entry name" value="NAD DEPENDENT EPIMERASE/DEHYDRATASE"/>
    <property type="match status" value="1"/>
</dbReference>
<proteinExistence type="inferred from homology"/>
<organism evidence="4 5">
    <name type="scientific">Tieghemostelium lacteum</name>
    <name type="common">Slime mold</name>
    <name type="synonym">Dictyostelium lacteum</name>
    <dbReference type="NCBI Taxonomy" id="361077"/>
    <lineage>
        <taxon>Eukaryota</taxon>
        <taxon>Amoebozoa</taxon>
        <taxon>Evosea</taxon>
        <taxon>Eumycetozoa</taxon>
        <taxon>Dictyostelia</taxon>
        <taxon>Dictyosteliales</taxon>
        <taxon>Raperosteliaceae</taxon>
        <taxon>Tieghemostelium</taxon>
    </lineage>
</organism>
<dbReference type="OrthoDB" id="18155at2759"/>
<dbReference type="InParanoid" id="A0A151Z748"/>
<accession>A0A151Z748</accession>
<evidence type="ECO:0000313" key="4">
    <source>
        <dbReference type="EMBL" id="KYQ89786.1"/>
    </source>
</evidence>
<dbReference type="AlphaFoldDB" id="A0A151Z748"/>
<reference evidence="4 5" key="1">
    <citation type="submission" date="2015-12" db="EMBL/GenBank/DDBJ databases">
        <title>Dictyostelia acquired genes for synthesis and detection of signals that induce cell-type specialization by lateral gene transfer from prokaryotes.</title>
        <authorList>
            <person name="Gloeckner G."/>
            <person name="Schaap P."/>
        </authorList>
    </citation>
    <scope>NUCLEOTIDE SEQUENCE [LARGE SCALE GENOMIC DNA]</scope>
    <source>
        <strain evidence="4 5">TK</strain>
    </source>
</reference>
<comment type="caution">
    <text evidence="4">The sequence shown here is derived from an EMBL/GenBank/DDBJ whole genome shotgun (WGS) entry which is preliminary data.</text>
</comment>
<evidence type="ECO:0000256" key="2">
    <source>
        <dbReference type="ARBA" id="ARBA00023445"/>
    </source>
</evidence>
<evidence type="ECO:0000313" key="5">
    <source>
        <dbReference type="Proteomes" id="UP000076078"/>
    </source>
</evidence>
<feature type="domain" description="NAD-dependent epimerase/dehydratase" evidence="3">
    <location>
        <begin position="9"/>
        <end position="255"/>
    </location>
</feature>
<protein>
    <recommendedName>
        <fullName evidence="3">NAD-dependent epimerase/dehydratase domain-containing protein</fullName>
    </recommendedName>
</protein>
<dbReference type="Pfam" id="PF01370">
    <property type="entry name" value="Epimerase"/>
    <property type="match status" value="1"/>
</dbReference>
<sequence length="337" mass="37877">MTNNNDKVIAVTGSAGYIGVHLVKILLEKGYRVRALVRDPQDENKVGFLRNLDKSEKKLLEFGGGDLEKADYKDLFQGCYSVIHVATPYVHTAPNPLEDIVKPAVNGTLRVLEAASQVSTIKKLIITSSAGAVINSLNPNLQAEDVYNDEHWNLDSTVENGPYFYSKVLAEQKAWEFHKENQKNANSNHFELSVINPGFIIGPSMTHNLNTSLKLVLRFMTEGAPIYPIRVGIVDVRDVALAHVLVLESSTSNNQRYLVINKVVQFKDLPLTAQKLFPQLQFNINPSLQETKVKSWTVNTTKIQSLGLTKFIDFETTLKDMIDKFIEYKQWNVTSNQ</sequence>
<dbReference type="FunFam" id="3.40.50.720:FF:000085">
    <property type="entry name" value="Dihydroflavonol reductase"/>
    <property type="match status" value="1"/>
</dbReference>
<dbReference type="Gene3D" id="3.40.50.720">
    <property type="entry name" value="NAD(P)-binding Rossmann-like Domain"/>
    <property type="match status" value="1"/>
</dbReference>
<dbReference type="Proteomes" id="UP000076078">
    <property type="component" value="Unassembled WGS sequence"/>
</dbReference>